<dbReference type="PROSITE" id="PS51030">
    <property type="entry name" value="NUCLEAR_REC_DBD_2"/>
    <property type="match status" value="1"/>
</dbReference>
<sequence>MALPPDKFSVAESRIKINHEAPPTIHHPFGPPKRCLVCDHPARCYHYGVPTCNGCKTFFRRAVLSKSVQPCALNGTCRTEHGHPFCRPCRFNKCISLGMRPESVGKVTEQQLRIELVSFHWLCDSSTSTCR</sequence>
<dbReference type="InterPro" id="IPR013088">
    <property type="entry name" value="Znf_NHR/GATA"/>
</dbReference>
<keyword evidence="11" id="KW-1185">Reference proteome</keyword>
<proteinExistence type="inferred from homology"/>
<keyword evidence="2" id="KW-0479">Metal-binding</keyword>
<dbReference type="AlphaFoldDB" id="A0A1I7ZQP5"/>
<evidence type="ECO:0000256" key="8">
    <source>
        <dbReference type="ARBA" id="ARBA00023170"/>
    </source>
</evidence>
<protein>
    <submittedName>
        <fullName evidence="12">Nuclear receptor domain-containing protein</fullName>
    </submittedName>
</protein>
<name>A0A1I7ZQP5_9BILA</name>
<evidence type="ECO:0000313" key="12">
    <source>
        <dbReference type="WBParaSite" id="L893_g28859.t1"/>
    </source>
</evidence>
<evidence type="ECO:0000256" key="7">
    <source>
        <dbReference type="ARBA" id="ARBA00023163"/>
    </source>
</evidence>
<dbReference type="InterPro" id="IPR050274">
    <property type="entry name" value="Nuclear_hormone_rcpt_NR2"/>
</dbReference>
<dbReference type="GO" id="GO:0008270">
    <property type="term" value="F:zinc ion binding"/>
    <property type="evidence" value="ECO:0007669"/>
    <property type="project" value="UniProtKB-KW"/>
</dbReference>
<dbReference type="SMART" id="SM00399">
    <property type="entry name" value="ZnF_C4"/>
    <property type="match status" value="1"/>
</dbReference>
<dbReference type="PROSITE" id="PS00031">
    <property type="entry name" value="NUCLEAR_REC_DBD_1"/>
    <property type="match status" value="1"/>
</dbReference>
<organism evidence="11 12">
    <name type="scientific">Steinernema glaseri</name>
    <dbReference type="NCBI Taxonomy" id="37863"/>
    <lineage>
        <taxon>Eukaryota</taxon>
        <taxon>Metazoa</taxon>
        <taxon>Ecdysozoa</taxon>
        <taxon>Nematoda</taxon>
        <taxon>Chromadorea</taxon>
        <taxon>Rhabditida</taxon>
        <taxon>Tylenchina</taxon>
        <taxon>Panagrolaimomorpha</taxon>
        <taxon>Strongyloidoidea</taxon>
        <taxon>Steinernematidae</taxon>
        <taxon>Steinernema</taxon>
    </lineage>
</organism>
<dbReference type="PRINTS" id="PR00047">
    <property type="entry name" value="STROIDFINGER"/>
</dbReference>
<comment type="similarity">
    <text evidence="1">Belongs to the nuclear hormone receptor family.</text>
</comment>
<keyword evidence="3" id="KW-0863">Zinc-finger</keyword>
<dbReference type="Proteomes" id="UP000095287">
    <property type="component" value="Unplaced"/>
</dbReference>
<accession>A0A1I7ZQP5</accession>
<evidence type="ECO:0000256" key="2">
    <source>
        <dbReference type="ARBA" id="ARBA00022723"/>
    </source>
</evidence>
<keyword evidence="4" id="KW-0862">Zinc</keyword>
<feature type="domain" description="Nuclear receptor" evidence="10">
    <location>
        <begin position="32"/>
        <end position="106"/>
    </location>
</feature>
<evidence type="ECO:0000313" key="11">
    <source>
        <dbReference type="Proteomes" id="UP000095287"/>
    </source>
</evidence>
<keyword evidence="8" id="KW-0675">Receptor</keyword>
<dbReference type="SUPFAM" id="SSF57716">
    <property type="entry name" value="Glucocorticoid receptor-like (DNA-binding domain)"/>
    <property type="match status" value="1"/>
</dbReference>
<keyword evidence="7" id="KW-0804">Transcription</keyword>
<dbReference type="GO" id="GO:0003700">
    <property type="term" value="F:DNA-binding transcription factor activity"/>
    <property type="evidence" value="ECO:0007669"/>
    <property type="project" value="InterPro"/>
</dbReference>
<evidence type="ECO:0000259" key="10">
    <source>
        <dbReference type="PROSITE" id="PS51030"/>
    </source>
</evidence>
<evidence type="ECO:0000256" key="9">
    <source>
        <dbReference type="ARBA" id="ARBA00023242"/>
    </source>
</evidence>
<dbReference type="PANTHER" id="PTHR24083">
    <property type="entry name" value="NUCLEAR HORMONE RECEPTOR"/>
    <property type="match status" value="1"/>
</dbReference>
<dbReference type="GO" id="GO:0043565">
    <property type="term" value="F:sequence-specific DNA binding"/>
    <property type="evidence" value="ECO:0007669"/>
    <property type="project" value="InterPro"/>
</dbReference>
<evidence type="ECO:0000256" key="5">
    <source>
        <dbReference type="ARBA" id="ARBA00023015"/>
    </source>
</evidence>
<dbReference type="InterPro" id="IPR001628">
    <property type="entry name" value="Znf_hrmn_rcpt"/>
</dbReference>
<evidence type="ECO:0000256" key="6">
    <source>
        <dbReference type="ARBA" id="ARBA00023125"/>
    </source>
</evidence>
<reference evidence="12" key="1">
    <citation type="submission" date="2016-11" db="UniProtKB">
        <authorList>
            <consortium name="WormBaseParasite"/>
        </authorList>
    </citation>
    <scope>IDENTIFICATION</scope>
</reference>
<dbReference type="Gene3D" id="3.30.50.10">
    <property type="entry name" value="Erythroid Transcription Factor GATA-1, subunit A"/>
    <property type="match status" value="1"/>
</dbReference>
<evidence type="ECO:0000256" key="1">
    <source>
        <dbReference type="ARBA" id="ARBA00005993"/>
    </source>
</evidence>
<keyword evidence="5" id="KW-0805">Transcription regulation</keyword>
<keyword evidence="9" id="KW-0539">Nucleus</keyword>
<evidence type="ECO:0000256" key="4">
    <source>
        <dbReference type="ARBA" id="ARBA00022833"/>
    </source>
</evidence>
<dbReference type="WBParaSite" id="L893_g28859.t1">
    <property type="protein sequence ID" value="L893_g28859.t1"/>
    <property type="gene ID" value="L893_g28859"/>
</dbReference>
<evidence type="ECO:0000256" key="3">
    <source>
        <dbReference type="ARBA" id="ARBA00022771"/>
    </source>
</evidence>
<keyword evidence="6" id="KW-0238">DNA-binding</keyword>
<dbReference type="Pfam" id="PF00105">
    <property type="entry name" value="zf-C4"/>
    <property type="match status" value="1"/>
</dbReference>